<dbReference type="GO" id="GO:0016757">
    <property type="term" value="F:glycosyltransferase activity"/>
    <property type="evidence" value="ECO:0007669"/>
    <property type="project" value="InterPro"/>
</dbReference>
<dbReference type="PANTHER" id="PTHR12526">
    <property type="entry name" value="GLYCOSYLTRANSFERASE"/>
    <property type="match status" value="1"/>
</dbReference>
<name>A0A2W7NYE7_9RHOB</name>
<dbReference type="Pfam" id="PF13439">
    <property type="entry name" value="Glyco_transf_4"/>
    <property type="match status" value="1"/>
</dbReference>
<keyword evidence="3" id="KW-0808">Transferase</keyword>
<dbReference type="OrthoDB" id="9790710at2"/>
<dbReference type="AlphaFoldDB" id="A0A2W7NYE7"/>
<keyword evidence="4" id="KW-1185">Reference proteome</keyword>
<protein>
    <submittedName>
        <fullName evidence="3">Glycosyltransferase involved in cell wall biosynthesis</fullName>
    </submittedName>
</protein>
<accession>A0A2W7NYE7</accession>
<evidence type="ECO:0000259" key="2">
    <source>
        <dbReference type="Pfam" id="PF13439"/>
    </source>
</evidence>
<dbReference type="RefSeq" id="WP_111537231.1">
    <property type="nucleotide sequence ID" value="NZ_QKZL01000007.1"/>
</dbReference>
<dbReference type="PANTHER" id="PTHR12526:SF595">
    <property type="entry name" value="BLL5217 PROTEIN"/>
    <property type="match status" value="1"/>
</dbReference>
<proteinExistence type="predicted"/>
<dbReference type="Proteomes" id="UP000248916">
    <property type="component" value="Unassembled WGS sequence"/>
</dbReference>
<sequence length="383" mass="41635">MTSPLSVAVVAHVRHPIAPPFMGGMEAHSWHLVHALKARGHDVTLFASADSKVDVALHPILAEHYDRSHPWSRYRGTDELNAILDAGYGAALDALESGAFDVVHNNSLHRFPPRFARRDRVATVTSLHVPPFDVLHRAIHDSAAPWHAFTTTSEAQRRAWWPDAPPPLSRVVPNGIDLAEWPFAAAGDGSAVWSGRIMPLKGLHLAIGAVRRAGMSLRIFGAIEDREYFEEAIRPELGADIVYGGHLAQPDLAAEIGRAQAFLFTPLWDEPFGLAAVEAMACGVPVAYLDRGAAREVVGSAGIAAQEESPGALAQALRDAVRIPREQVRQRVEAKFGRDVMLDGYEHLYRAAMAARDDRWPEIAYSSIMLPAGSSCGRMAGAE</sequence>
<organism evidence="3 4">
    <name type="scientific">Palleronia aestuarii</name>
    <dbReference type="NCBI Taxonomy" id="568105"/>
    <lineage>
        <taxon>Bacteria</taxon>
        <taxon>Pseudomonadati</taxon>
        <taxon>Pseudomonadota</taxon>
        <taxon>Alphaproteobacteria</taxon>
        <taxon>Rhodobacterales</taxon>
        <taxon>Roseobacteraceae</taxon>
        <taxon>Palleronia</taxon>
    </lineage>
</organism>
<evidence type="ECO:0000313" key="3">
    <source>
        <dbReference type="EMBL" id="PZX16222.1"/>
    </source>
</evidence>
<evidence type="ECO:0000259" key="1">
    <source>
        <dbReference type="Pfam" id="PF00534"/>
    </source>
</evidence>
<dbReference type="InterPro" id="IPR028098">
    <property type="entry name" value="Glyco_trans_4-like_N"/>
</dbReference>
<dbReference type="SUPFAM" id="SSF53756">
    <property type="entry name" value="UDP-Glycosyltransferase/glycogen phosphorylase"/>
    <property type="match status" value="1"/>
</dbReference>
<dbReference type="EMBL" id="QKZL01000007">
    <property type="protein sequence ID" value="PZX16222.1"/>
    <property type="molecule type" value="Genomic_DNA"/>
</dbReference>
<feature type="domain" description="Glycosyl transferase family 1" evidence="1">
    <location>
        <begin position="192"/>
        <end position="329"/>
    </location>
</feature>
<feature type="domain" description="Glycosyltransferase subfamily 4-like N-terminal" evidence="2">
    <location>
        <begin position="22"/>
        <end position="179"/>
    </location>
</feature>
<reference evidence="3 4" key="1">
    <citation type="submission" date="2018-06" db="EMBL/GenBank/DDBJ databases">
        <title>Genomic Encyclopedia of Archaeal and Bacterial Type Strains, Phase II (KMG-II): from individual species to whole genera.</title>
        <authorList>
            <person name="Goeker M."/>
        </authorList>
    </citation>
    <scope>NUCLEOTIDE SEQUENCE [LARGE SCALE GENOMIC DNA]</scope>
    <source>
        <strain evidence="3 4">DSM 22009</strain>
    </source>
</reference>
<gene>
    <name evidence="3" type="ORF">LX81_02073</name>
</gene>
<comment type="caution">
    <text evidence="3">The sequence shown here is derived from an EMBL/GenBank/DDBJ whole genome shotgun (WGS) entry which is preliminary data.</text>
</comment>
<dbReference type="InterPro" id="IPR001296">
    <property type="entry name" value="Glyco_trans_1"/>
</dbReference>
<dbReference type="Pfam" id="PF00534">
    <property type="entry name" value="Glycos_transf_1"/>
    <property type="match status" value="1"/>
</dbReference>
<dbReference type="Gene3D" id="3.40.50.2000">
    <property type="entry name" value="Glycogen Phosphorylase B"/>
    <property type="match status" value="2"/>
</dbReference>
<evidence type="ECO:0000313" key="4">
    <source>
        <dbReference type="Proteomes" id="UP000248916"/>
    </source>
</evidence>